<protein>
    <submittedName>
        <fullName evidence="7">TetR/AcrR family transcriptional regulator</fullName>
    </submittedName>
</protein>
<dbReference type="Gene3D" id="1.10.357.10">
    <property type="entry name" value="Tetracycline Repressor, domain 2"/>
    <property type="match status" value="1"/>
</dbReference>
<evidence type="ECO:0000313" key="8">
    <source>
        <dbReference type="Proteomes" id="UP000253769"/>
    </source>
</evidence>
<feature type="DNA-binding region" description="H-T-H motif" evidence="4">
    <location>
        <begin position="45"/>
        <end position="64"/>
    </location>
</feature>
<dbReference type="InterPro" id="IPR050109">
    <property type="entry name" value="HTH-type_TetR-like_transc_reg"/>
</dbReference>
<evidence type="ECO:0000256" key="2">
    <source>
        <dbReference type="ARBA" id="ARBA00023125"/>
    </source>
</evidence>
<keyword evidence="8" id="KW-1185">Reference proteome</keyword>
<dbReference type="PANTHER" id="PTHR30055:SF234">
    <property type="entry name" value="HTH-TYPE TRANSCRIPTIONAL REGULATOR BETI"/>
    <property type="match status" value="1"/>
</dbReference>
<dbReference type="AlphaFoldDB" id="A0A369WBX1"/>
<dbReference type="PRINTS" id="PR00455">
    <property type="entry name" value="HTHTETR"/>
</dbReference>
<evidence type="ECO:0000256" key="4">
    <source>
        <dbReference type="PROSITE-ProRule" id="PRU00335"/>
    </source>
</evidence>
<dbReference type="GO" id="GO:0003700">
    <property type="term" value="F:DNA-binding transcription factor activity"/>
    <property type="evidence" value="ECO:0007669"/>
    <property type="project" value="TreeGrafter"/>
</dbReference>
<dbReference type="EMBL" id="QQOH01000003">
    <property type="protein sequence ID" value="RDE19510.1"/>
    <property type="molecule type" value="Genomic_DNA"/>
</dbReference>
<evidence type="ECO:0000256" key="1">
    <source>
        <dbReference type="ARBA" id="ARBA00023015"/>
    </source>
</evidence>
<dbReference type="OrthoDB" id="4541465at2"/>
<name>A0A369WBX1_9GAMM</name>
<dbReference type="Proteomes" id="UP000253769">
    <property type="component" value="Unassembled WGS sequence"/>
</dbReference>
<dbReference type="Gene3D" id="1.10.10.60">
    <property type="entry name" value="Homeodomain-like"/>
    <property type="match status" value="1"/>
</dbReference>
<comment type="caution">
    <text evidence="7">The sequence shown here is derived from an EMBL/GenBank/DDBJ whole genome shotgun (WGS) entry which is preliminary data.</text>
</comment>
<reference evidence="7 8" key="1">
    <citation type="submission" date="2018-07" db="EMBL/GenBank/DDBJ databases">
        <title>Motiliproteus coralliicola sp. nov., a bacterium isolated from Coral.</title>
        <authorList>
            <person name="Wang G."/>
        </authorList>
    </citation>
    <scope>NUCLEOTIDE SEQUENCE [LARGE SCALE GENOMIC DNA]</scope>
    <source>
        <strain evidence="7 8">C34</strain>
    </source>
</reference>
<evidence type="ECO:0000259" key="6">
    <source>
        <dbReference type="PROSITE" id="PS50977"/>
    </source>
</evidence>
<gene>
    <name evidence="7" type="ORF">DV711_11505</name>
</gene>
<dbReference type="PANTHER" id="PTHR30055">
    <property type="entry name" value="HTH-TYPE TRANSCRIPTIONAL REGULATOR RUTR"/>
    <property type="match status" value="1"/>
</dbReference>
<dbReference type="SUPFAM" id="SSF46689">
    <property type="entry name" value="Homeodomain-like"/>
    <property type="match status" value="1"/>
</dbReference>
<feature type="region of interest" description="Disordered" evidence="5">
    <location>
        <begin position="1"/>
        <end position="24"/>
    </location>
</feature>
<proteinExistence type="predicted"/>
<evidence type="ECO:0000313" key="7">
    <source>
        <dbReference type="EMBL" id="RDE19510.1"/>
    </source>
</evidence>
<evidence type="ECO:0000256" key="3">
    <source>
        <dbReference type="ARBA" id="ARBA00023163"/>
    </source>
</evidence>
<keyword evidence="3" id="KW-0804">Transcription</keyword>
<sequence length="211" mass="24057">MNQKMETTDLPVKRKRGRPRGSNADRTILQGAAKAFADLGYHDCRVADILAASNTSRTHFYRFFKSKEEVLKRLLETEVEVTSQALREAISGKQFSSPDELFCAAIEAHLKLTLDQGSRLPSLLVEVDRLPELRDYSRGYRHFILDLLEQPLLSMGYLKPNRMLCKAALIAAYSIQISLERADMSPEEKWETGRRMMLKALQLIPEKDPDS</sequence>
<dbReference type="PROSITE" id="PS50977">
    <property type="entry name" value="HTH_TETR_2"/>
    <property type="match status" value="1"/>
</dbReference>
<organism evidence="7 8">
    <name type="scientific">Motiliproteus coralliicola</name>
    <dbReference type="NCBI Taxonomy" id="2283196"/>
    <lineage>
        <taxon>Bacteria</taxon>
        <taxon>Pseudomonadati</taxon>
        <taxon>Pseudomonadota</taxon>
        <taxon>Gammaproteobacteria</taxon>
        <taxon>Oceanospirillales</taxon>
        <taxon>Oceanospirillaceae</taxon>
        <taxon>Motiliproteus</taxon>
    </lineage>
</organism>
<dbReference type="InterPro" id="IPR001647">
    <property type="entry name" value="HTH_TetR"/>
</dbReference>
<dbReference type="InterPro" id="IPR009057">
    <property type="entry name" value="Homeodomain-like_sf"/>
</dbReference>
<evidence type="ECO:0000256" key="5">
    <source>
        <dbReference type="SAM" id="MobiDB-lite"/>
    </source>
</evidence>
<dbReference type="Pfam" id="PF00440">
    <property type="entry name" value="TetR_N"/>
    <property type="match status" value="1"/>
</dbReference>
<keyword evidence="1" id="KW-0805">Transcription regulation</keyword>
<dbReference type="GO" id="GO:0000976">
    <property type="term" value="F:transcription cis-regulatory region binding"/>
    <property type="evidence" value="ECO:0007669"/>
    <property type="project" value="TreeGrafter"/>
</dbReference>
<accession>A0A369WBX1</accession>
<feature type="domain" description="HTH tetR-type" evidence="6">
    <location>
        <begin position="22"/>
        <end position="82"/>
    </location>
</feature>
<keyword evidence="2 4" id="KW-0238">DNA-binding</keyword>